<name>A0ABS8DV19_9GAMM</name>
<keyword evidence="2" id="KW-1185">Reference proteome</keyword>
<proteinExistence type="predicted"/>
<evidence type="ECO:0000313" key="1">
    <source>
        <dbReference type="EMBL" id="MCB8890116.1"/>
    </source>
</evidence>
<accession>A0ABS8DV19</accession>
<dbReference type="EMBL" id="WHVL01000005">
    <property type="protein sequence ID" value="MCB8890116.1"/>
    <property type="molecule type" value="Genomic_DNA"/>
</dbReference>
<evidence type="ECO:0000313" key="2">
    <source>
        <dbReference type="Proteomes" id="UP001319882"/>
    </source>
</evidence>
<dbReference type="Proteomes" id="UP001319882">
    <property type="component" value="Unassembled WGS sequence"/>
</dbReference>
<reference evidence="1 2" key="1">
    <citation type="journal article" date="2021" name="Sci. Rep.">
        <title>Genome analysis of a halophilic bacterium Halomonas malpeensis YU-PRIM-29(T) reveals its exopolysaccharide and pigment producing capabilities.</title>
        <authorList>
            <person name="Athmika"/>
            <person name="Ghate S.D."/>
            <person name="Arun A.B."/>
            <person name="Rao S.S."/>
            <person name="Kumar S.T.A."/>
            <person name="Kandiyil M.K."/>
            <person name="Saptami K."/>
            <person name="Rekha P.D."/>
        </authorList>
    </citation>
    <scope>NUCLEOTIDE SEQUENCE [LARGE SCALE GENOMIC DNA]</scope>
    <source>
        <strain evidence="2">prim 29</strain>
    </source>
</reference>
<comment type="caution">
    <text evidence="1">The sequence shown here is derived from an EMBL/GenBank/DDBJ whole genome shotgun (WGS) entry which is preliminary data.</text>
</comment>
<protein>
    <submittedName>
        <fullName evidence="1">Uncharacterized protein</fullName>
    </submittedName>
</protein>
<dbReference type="RefSeq" id="WP_227390776.1">
    <property type="nucleotide sequence ID" value="NZ_JBHSCJ010000002.1"/>
</dbReference>
<dbReference type="PROSITE" id="PS51257">
    <property type="entry name" value="PROKAR_LIPOPROTEIN"/>
    <property type="match status" value="1"/>
</dbReference>
<sequence>MFLSRTLLPIAMLGAVMLLGLTGCTTYTWPDGSQKTVIGVAPEDENQRFEEQRTDGVRYRVPGVAPEPQE</sequence>
<gene>
    <name evidence="1" type="ORF">GEV37_13435</name>
</gene>
<organism evidence="1 2">
    <name type="scientific">Vreelandella malpeensis</name>
    <dbReference type="NCBI Taxonomy" id="1172368"/>
    <lineage>
        <taxon>Bacteria</taxon>
        <taxon>Pseudomonadati</taxon>
        <taxon>Pseudomonadota</taxon>
        <taxon>Gammaproteobacteria</taxon>
        <taxon>Oceanospirillales</taxon>
        <taxon>Halomonadaceae</taxon>
        <taxon>Vreelandella</taxon>
    </lineage>
</organism>